<evidence type="ECO:0000256" key="13">
    <source>
        <dbReference type="ARBA" id="ARBA00034808"/>
    </source>
</evidence>
<evidence type="ECO:0000256" key="12">
    <source>
        <dbReference type="ARBA" id="ARBA00034617"/>
    </source>
</evidence>
<dbReference type="InParanoid" id="A0A1B4XCN0"/>
<feature type="domain" description="UvrD-like helicase C-terminal" evidence="18">
    <location>
        <begin position="347"/>
        <end position="671"/>
    </location>
</feature>
<keyword evidence="4" id="KW-0227">DNA damage</keyword>
<dbReference type="InterPro" id="IPR013986">
    <property type="entry name" value="DExx_box_DNA_helicase_dom_sf"/>
</dbReference>
<evidence type="ECO:0000256" key="16">
    <source>
        <dbReference type="PROSITE-ProRule" id="PRU00560"/>
    </source>
</evidence>
<keyword evidence="6 16" id="KW-0347">Helicase</keyword>
<comment type="catalytic activity">
    <reaction evidence="12">
        <text>Couples ATP hydrolysis with the unwinding of duplex DNA by translocating in the 3'-5' direction.</text>
        <dbReference type="EC" id="5.6.2.4"/>
    </reaction>
</comment>
<dbReference type="GO" id="GO:0000725">
    <property type="term" value="P:recombinational repair"/>
    <property type="evidence" value="ECO:0007669"/>
    <property type="project" value="TreeGrafter"/>
</dbReference>
<evidence type="ECO:0000256" key="15">
    <source>
        <dbReference type="ARBA" id="ARBA00048988"/>
    </source>
</evidence>
<evidence type="ECO:0000313" key="19">
    <source>
        <dbReference type="EMBL" id="BAV32584.1"/>
    </source>
</evidence>
<evidence type="ECO:0000256" key="4">
    <source>
        <dbReference type="ARBA" id="ARBA00022763"/>
    </source>
</evidence>
<evidence type="ECO:0000313" key="20">
    <source>
        <dbReference type="Proteomes" id="UP000243180"/>
    </source>
</evidence>
<protein>
    <recommendedName>
        <fullName evidence="13">DNA 3'-5' helicase</fullName>
        <ecNumber evidence="13">5.6.2.4</ecNumber>
    </recommendedName>
    <alternativeName>
        <fullName evidence="14">DNA 3'-5' helicase II</fullName>
    </alternativeName>
</protein>
<evidence type="ECO:0000256" key="9">
    <source>
        <dbReference type="ARBA" id="ARBA00023125"/>
    </source>
</evidence>
<comment type="catalytic activity">
    <reaction evidence="15">
        <text>ATP + H2O = ADP + phosphate + H(+)</text>
        <dbReference type="Rhea" id="RHEA:13065"/>
        <dbReference type="ChEBI" id="CHEBI:15377"/>
        <dbReference type="ChEBI" id="CHEBI:15378"/>
        <dbReference type="ChEBI" id="CHEBI:30616"/>
        <dbReference type="ChEBI" id="CHEBI:43474"/>
        <dbReference type="ChEBI" id="CHEBI:456216"/>
        <dbReference type="EC" id="5.6.2.4"/>
    </reaction>
</comment>
<evidence type="ECO:0000256" key="10">
    <source>
        <dbReference type="ARBA" id="ARBA00023204"/>
    </source>
</evidence>
<dbReference type="Proteomes" id="UP000243180">
    <property type="component" value="Chromosome"/>
</dbReference>
<proteinExistence type="inferred from homology"/>
<evidence type="ECO:0000256" key="3">
    <source>
        <dbReference type="ARBA" id="ARBA00022741"/>
    </source>
</evidence>
<dbReference type="GO" id="GO:0005524">
    <property type="term" value="F:ATP binding"/>
    <property type="evidence" value="ECO:0007669"/>
    <property type="project" value="UniProtKB-UniRule"/>
</dbReference>
<feature type="domain" description="UvrD-like helicase ATP-binding" evidence="17">
    <location>
        <begin position="19"/>
        <end position="346"/>
    </location>
</feature>
<keyword evidence="10" id="KW-0234">DNA repair</keyword>
<dbReference type="Gene3D" id="3.90.320.10">
    <property type="match status" value="1"/>
</dbReference>
<keyword evidence="8 16" id="KW-0067">ATP-binding</keyword>
<dbReference type="PROSITE" id="PS51217">
    <property type="entry name" value="UVRD_HELICASE_CTER"/>
    <property type="match status" value="1"/>
</dbReference>
<name>A0A1B4XCN0_9GAMM</name>
<comment type="similarity">
    <text evidence="1">Belongs to the helicase family. UvrD subfamily.</text>
</comment>
<keyword evidence="3 16" id="KW-0547">Nucleotide-binding</keyword>
<evidence type="ECO:0000256" key="1">
    <source>
        <dbReference type="ARBA" id="ARBA00009922"/>
    </source>
</evidence>
<dbReference type="GO" id="GO:0043138">
    <property type="term" value="F:3'-5' DNA helicase activity"/>
    <property type="evidence" value="ECO:0007669"/>
    <property type="project" value="UniProtKB-EC"/>
</dbReference>
<dbReference type="KEGG" id="slim:SCL_0262"/>
<dbReference type="SUPFAM" id="SSF52540">
    <property type="entry name" value="P-loop containing nucleoside triphosphate hydrolases"/>
    <property type="match status" value="1"/>
</dbReference>
<evidence type="ECO:0000256" key="14">
    <source>
        <dbReference type="ARBA" id="ARBA00034923"/>
    </source>
</evidence>
<evidence type="ECO:0000259" key="18">
    <source>
        <dbReference type="PROSITE" id="PS51217"/>
    </source>
</evidence>
<feature type="binding site" evidence="16">
    <location>
        <begin position="40"/>
        <end position="47"/>
    </location>
    <ligand>
        <name>ATP</name>
        <dbReference type="ChEBI" id="CHEBI:30616"/>
    </ligand>
</feature>
<dbReference type="GO" id="GO:0003677">
    <property type="term" value="F:DNA binding"/>
    <property type="evidence" value="ECO:0007669"/>
    <property type="project" value="UniProtKB-KW"/>
</dbReference>
<dbReference type="InterPro" id="IPR014017">
    <property type="entry name" value="DNA_helicase_UvrD-like_C"/>
</dbReference>
<dbReference type="EMBL" id="AP014879">
    <property type="protein sequence ID" value="BAV32584.1"/>
    <property type="molecule type" value="Genomic_DNA"/>
</dbReference>
<reference evidence="19 20" key="1">
    <citation type="submission" date="2015-05" db="EMBL/GenBank/DDBJ databases">
        <title>Complete genome sequence of a sulfur-oxidizing gammaproteobacterium strain HA5.</title>
        <authorList>
            <person name="Miura A."/>
            <person name="Kojima H."/>
            <person name="Fukui M."/>
        </authorList>
    </citation>
    <scope>NUCLEOTIDE SEQUENCE [LARGE SCALE GENOMIC DNA]</scope>
    <source>
        <strain evidence="19 20">HA5</strain>
    </source>
</reference>
<dbReference type="InterPro" id="IPR014016">
    <property type="entry name" value="UvrD-like_ATP-bd"/>
</dbReference>
<dbReference type="Gene3D" id="1.10.10.160">
    <property type="match status" value="1"/>
</dbReference>
<dbReference type="Gene3D" id="3.40.50.300">
    <property type="entry name" value="P-loop containing nucleotide triphosphate hydrolases"/>
    <property type="match status" value="3"/>
</dbReference>
<sequence>MKFERTIINMADLKQLLLNKLTPRQADAVQSPKRRVLVVAGAGSGKTEVMARRIAWWVGVENVPKDQIVAFTFTDRAAEEMKFRIRTWLGKVTPKGEEVALGGMYVGTIHGFCLAKIREFWPDEYHNYDILDESARAALILRGFNGVLALRELRAALPKRQDGSQASQSETFEQFTQAYDQLQEHNRFAVRLPKSPPPIELGEAEEEWCKKAKLLTDVGSSESAKALAVSAARYYAYLRCRRFLDFSTSQAEFIRCLEADKERRKELQKSNVHLVVDEVQDINPIQMQLIRLLTDESGRLISVGDHRQSIYGFRGAKVELIAELWEEFKKDKDAEIVDLQENFRSTQRIIHVANKWAETIGSVRSMETLAMKHGSKHRTDHHPSHVALIGFDKRIDEAQWISQAIREIVPTEAQGALHDKRDGKHRGLTLSDVAILVRSSTDVRTYMRTLEKAGIPSIVRAGPDLFSQPEVLFLIGAIGITAGIDQFYGSKIGNKSLPKRIESVLACAPEPEAVLRAAARQLRSSQLAMSREVEDRTVLAATMIRERIEGKSFHTGQTKILRTQGLRNFLERKQELRRLFPQQLFHWLLSEAEVENWDTCEGRGQAAMYHLGALSGLITGIETPGWTNTKSYKWQIIGLCQYGAEDGRAKEQPLMVQPEAVTISTIHAVKGLEFPAIFLADVCARRFPSNNARQKKKLPLGEKISHDIDVEGLSDNENHDGERRLMYVALTRAERFLFISHSGEETSRFIQGVKGTKRKPGIPGLRKIIEESGGRVTNDSAALLRELKYAPKEHMRDLQLATSFSDLRYYLACPHDFYLRKVMGFAPTIDQAFGYGRGVHNLMRAIHAEPQRWVRLAGDRRKLEAEIQKQIDRGLFYLRYTTGDPAKNMWKKGIEVVADYIERFAGELNGLMFEPEKAFETLVEYPDKDGGALVSGAIDLVRHDDPPRVTLIDFKSGDPDSDKHTKLDEEEMKLQLAIYALAAKKELEYQPEEGLVRYLGAKQDDKRELRVPLDKPHLESAQSRVAQTAAEIRDRKFNSGPKAAAAEGKCRCSICDFVGICGQKEAGVYKKSKPNAW</sequence>
<evidence type="ECO:0000256" key="5">
    <source>
        <dbReference type="ARBA" id="ARBA00022801"/>
    </source>
</evidence>
<evidence type="ECO:0000256" key="7">
    <source>
        <dbReference type="ARBA" id="ARBA00022839"/>
    </source>
</evidence>
<dbReference type="InterPro" id="IPR000212">
    <property type="entry name" value="DNA_helicase_UvrD/REP"/>
</dbReference>
<keyword evidence="7" id="KW-0269">Exonuclease</keyword>
<dbReference type="GO" id="GO:0004527">
    <property type="term" value="F:exonuclease activity"/>
    <property type="evidence" value="ECO:0007669"/>
    <property type="project" value="UniProtKB-KW"/>
</dbReference>
<keyword evidence="11" id="KW-0413">Isomerase</keyword>
<dbReference type="EC" id="5.6.2.4" evidence="13"/>
<dbReference type="Pfam" id="PF12705">
    <property type="entry name" value="PDDEXK_1"/>
    <property type="match status" value="1"/>
</dbReference>
<dbReference type="Pfam" id="PF00580">
    <property type="entry name" value="UvrD-helicase"/>
    <property type="match status" value="1"/>
</dbReference>
<gene>
    <name evidence="19" type="ORF">SCL_0262</name>
</gene>
<dbReference type="PANTHER" id="PTHR11070:SF2">
    <property type="entry name" value="ATP-DEPENDENT DNA HELICASE SRS2"/>
    <property type="match status" value="1"/>
</dbReference>
<evidence type="ECO:0000256" key="2">
    <source>
        <dbReference type="ARBA" id="ARBA00022722"/>
    </source>
</evidence>
<keyword evidence="2" id="KW-0540">Nuclease</keyword>
<evidence type="ECO:0000256" key="6">
    <source>
        <dbReference type="ARBA" id="ARBA00022806"/>
    </source>
</evidence>
<dbReference type="Pfam" id="PF13361">
    <property type="entry name" value="UvrD_C"/>
    <property type="match status" value="2"/>
</dbReference>
<accession>A0A1B4XCN0</accession>
<dbReference type="PROSITE" id="PS51198">
    <property type="entry name" value="UVRD_HELICASE_ATP_BIND"/>
    <property type="match status" value="1"/>
</dbReference>
<organism evidence="19 20">
    <name type="scientific">Sulfuricaulis limicola</name>
    <dbReference type="NCBI Taxonomy" id="1620215"/>
    <lineage>
        <taxon>Bacteria</taxon>
        <taxon>Pseudomonadati</taxon>
        <taxon>Pseudomonadota</taxon>
        <taxon>Gammaproteobacteria</taxon>
        <taxon>Acidiferrobacterales</taxon>
        <taxon>Acidiferrobacteraceae</taxon>
        <taxon>Sulfuricaulis</taxon>
    </lineage>
</organism>
<keyword evidence="5 16" id="KW-0378">Hydrolase</keyword>
<evidence type="ECO:0000256" key="8">
    <source>
        <dbReference type="ARBA" id="ARBA00022840"/>
    </source>
</evidence>
<dbReference type="InterPro" id="IPR038726">
    <property type="entry name" value="PDDEXK_AddAB-type"/>
</dbReference>
<evidence type="ECO:0000259" key="17">
    <source>
        <dbReference type="PROSITE" id="PS51198"/>
    </source>
</evidence>
<dbReference type="PANTHER" id="PTHR11070">
    <property type="entry name" value="UVRD / RECB / PCRA DNA HELICASE FAMILY MEMBER"/>
    <property type="match status" value="1"/>
</dbReference>
<dbReference type="CDD" id="cd17932">
    <property type="entry name" value="DEXQc_UvrD"/>
    <property type="match status" value="1"/>
</dbReference>
<evidence type="ECO:0000256" key="11">
    <source>
        <dbReference type="ARBA" id="ARBA00023235"/>
    </source>
</evidence>
<keyword evidence="20" id="KW-1185">Reference proteome</keyword>
<dbReference type="InterPro" id="IPR027417">
    <property type="entry name" value="P-loop_NTPase"/>
</dbReference>
<dbReference type="InterPro" id="IPR011604">
    <property type="entry name" value="PDDEXK-like_dom_sf"/>
</dbReference>
<dbReference type="AlphaFoldDB" id="A0A1B4XCN0"/>
<keyword evidence="9" id="KW-0238">DNA-binding</keyword>